<dbReference type="Proteomes" id="UP000266723">
    <property type="component" value="Unassembled WGS sequence"/>
</dbReference>
<feature type="domain" description="CCT" evidence="12">
    <location>
        <begin position="145"/>
        <end position="187"/>
    </location>
</feature>
<name>A0ABQ7CFU1_BRACR</name>
<dbReference type="InterPro" id="IPR010399">
    <property type="entry name" value="Tify_dom"/>
</dbReference>
<evidence type="ECO:0000256" key="6">
    <source>
        <dbReference type="ARBA" id="ARBA00023125"/>
    </source>
</evidence>
<comment type="caution">
    <text evidence="14">The sequence shown here is derived from an EMBL/GenBank/DDBJ whole genome shotgun (WGS) entry which is preliminary data.</text>
</comment>
<evidence type="ECO:0000259" key="12">
    <source>
        <dbReference type="PROSITE" id="PS51017"/>
    </source>
</evidence>
<evidence type="ECO:0000256" key="7">
    <source>
        <dbReference type="ARBA" id="ARBA00023159"/>
    </source>
</evidence>
<keyword evidence="5" id="KW-0805">Transcription regulation</keyword>
<evidence type="ECO:0000256" key="11">
    <source>
        <dbReference type="SAM" id="MobiDB-lite"/>
    </source>
</evidence>
<evidence type="ECO:0000313" key="14">
    <source>
        <dbReference type="EMBL" id="KAF3550003.1"/>
    </source>
</evidence>
<accession>A0ABQ7CFU1</accession>
<proteinExistence type="predicted"/>
<dbReference type="PROSITE" id="PS51320">
    <property type="entry name" value="TIFY"/>
    <property type="match status" value="1"/>
</dbReference>
<comment type="subcellular location">
    <subcellularLocation>
        <location evidence="1 10">Nucleus</location>
    </subcellularLocation>
</comment>
<keyword evidence="4" id="KW-0862">Zinc</keyword>
<evidence type="ECO:0000256" key="5">
    <source>
        <dbReference type="ARBA" id="ARBA00023015"/>
    </source>
</evidence>
<sequence length="259" mass="28483">MDDDELHGSNGRMHIAETQDPMLHVHYGHHALQHIHNGSGMVDDHADGSGDGVDTDVPSHPGNITDNRGEVVDRGSEQGDQLTLSFQGQVYVFDSVLPEKVQAVLLLLGGREVPQAPPTGLGASHQNNRVLGLPGTPQRFSMPQRLASLVRFREKRKERNFDKKIRYTVRKEGALRDLSRGAPQTSQNLPVNNEVSNMQEEANLEADQMMGALRDLSRGAPQTSQNLPVNNEVSNMQEEANLEADQMMVTVANNISNSQ</sequence>
<reference evidence="14 15" key="1">
    <citation type="journal article" date="2020" name="BMC Genomics">
        <title>Intraspecific diversification of the crop wild relative Brassica cretica Lam. using demographic model selection.</title>
        <authorList>
            <person name="Kioukis A."/>
            <person name="Michalopoulou V.A."/>
            <person name="Briers L."/>
            <person name="Pirintsos S."/>
            <person name="Studholme D.J."/>
            <person name="Pavlidis P."/>
            <person name="Sarris P.F."/>
        </authorList>
    </citation>
    <scope>NUCLEOTIDE SEQUENCE [LARGE SCALE GENOMIC DNA]</scope>
    <source>
        <strain evidence="15">cv. PFS-1207/04</strain>
    </source>
</reference>
<evidence type="ECO:0000256" key="9">
    <source>
        <dbReference type="ARBA" id="ARBA00023242"/>
    </source>
</evidence>
<evidence type="ECO:0000313" key="15">
    <source>
        <dbReference type="Proteomes" id="UP000266723"/>
    </source>
</evidence>
<dbReference type="PROSITE" id="PS51017">
    <property type="entry name" value="CCT"/>
    <property type="match status" value="1"/>
</dbReference>
<keyword evidence="2" id="KW-0479">Metal-binding</keyword>
<evidence type="ECO:0000259" key="13">
    <source>
        <dbReference type="PROSITE" id="PS51320"/>
    </source>
</evidence>
<evidence type="ECO:0000256" key="8">
    <source>
        <dbReference type="ARBA" id="ARBA00023163"/>
    </source>
</evidence>
<dbReference type="PANTHER" id="PTHR46125:SF27">
    <property type="entry name" value="GATA TRANSCRIPTION FACTOR 28"/>
    <property type="match status" value="1"/>
</dbReference>
<dbReference type="InterPro" id="IPR045280">
    <property type="entry name" value="TIFY-like"/>
</dbReference>
<keyword evidence="6" id="KW-0238">DNA-binding</keyword>
<evidence type="ECO:0000256" key="1">
    <source>
        <dbReference type="ARBA" id="ARBA00004123"/>
    </source>
</evidence>
<dbReference type="EMBL" id="QGKV02000832">
    <property type="protein sequence ID" value="KAF3550003.1"/>
    <property type="molecule type" value="Genomic_DNA"/>
</dbReference>
<dbReference type="Pfam" id="PF06200">
    <property type="entry name" value="tify"/>
    <property type="match status" value="1"/>
</dbReference>
<keyword evidence="8" id="KW-0804">Transcription</keyword>
<protein>
    <recommendedName>
        <fullName evidence="16">Tify domain-containing protein</fullName>
    </recommendedName>
</protein>
<dbReference type="SMART" id="SM00979">
    <property type="entry name" value="TIFY"/>
    <property type="match status" value="1"/>
</dbReference>
<keyword evidence="7" id="KW-0010">Activator</keyword>
<dbReference type="InterPro" id="IPR010402">
    <property type="entry name" value="CCT_domain"/>
</dbReference>
<evidence type="ECO:0000256" key="4">
    <source>
        <dbReference type="ARBA" id="ARBA00022833"/>
    </source>
</evidence>
<feature type="region of interest" description="Disordered" evidence="11">
    <location>
        <begin position="37"/>
        <end position="73"/>
    </location>
</feature>
<evidence type="ECO:0008006" key="16">
    <source>
        <dbReference type="Google" id="ProtNLM"/>
    </source>
</evidence>
<evidence type="ECO:0000256" key="10">
    <source>
        <dbReference type="PROSITE-ProRule" id="PRU00357"/>
    </source>
</evidence>
<gene>
    <name evidence="14" type="ORF">DY000_02010416</name>
</gene>
<evidence type="ECO:0000256" key="3">
    <source>
        <dbReference type="ARBA" id="ARBA00022771"/>
    </source>
</evidence>
<evidence type="ECO:0000256" key="2">
    <source>
        <dbReference type="ARBA" id="ARBA00022723"/>
    </source>
</evidence>
<dbReference type="Pfam" id="PF06203">
    <property type="entry name" value="CCT"/>
    <property type="match status" value="1"/>
</dbReference>
<keyword evidence="15" id="KW-1185">Reference proteome</keyword>
<feature type="domain" description="Tify" evidence="13">
    <location>
        <begin position="75"/>
        <end position="110"/>
    </location>
</feature>
<organism evidence="14 15">
    <name type="scientific">Brassica cretica</name>
    <name type="common">Mustard</name>
    <dbReference type="NCBI Taxonomy" id="69181"/>
    <lineage>
        <taxon>Eukaryota</taxon>
        <taxon>Viridiplantae</taxon>
        <taxon>Streptophyta</taxon>
        <taxon>Embryophyta</taxon>
        <taxon>Tracheophyta</taxon>
        <taxon>Spermatophyta</taxon>
        <taxon>Magnoliopsida</taxon>
        <taxon>eudicotyledons</taxon>
        <taxon>Gunneridae</taxon>
        <taxon>Pentapetalae</taxon>
        <taxon>rosids</taxon>
        <taxon>malvids</taxon>
        <taxon>Brassicales</taxon>
        <taxon>Brassicaceae</taxon>
        <taxon>Brassiceae</taxon>
        <taxon>Brassica</taxon>
    </lineage>
</organism>
<keyword evidence="3" id="KW-0863">Zinc-finger</keyword>
<dbReference type="PANTHER" id="PTHR46125">
    <property type="entry name" value="GATA TRANSCRIPTION FACTOR 28"/>
    <property type="match status" value="1"/>
</dbReference>
<keyword evidence="9 10" id="KW-0539">Nucleus</keyword>